<comment type="caution">
    <text evidence="3">The sequence shown here is derived from an EMBL/GenBank/DDBJ whole genome shotgun (WGS) entry which is preliminary data.</text>
</comment>
<dbReference type="OMA" id="QRNNDNL"/>
<organism evidence="3 4">
    <name type="scientific">Methanosphaera stadtmanae</name>
    <dbReference type="NCBI Taxonomy" id="2317"/>
    <lineage>
        <taxon>Archaea</taxon>
        <taxon>Methanobacteriati</taxon>
        <taxon>Methanobacteriota</taxon>
        <taxon>Methanomada group</taxon>
        <taxon>Methanobacteria</taxon>
        <taxon>Methanobacteriales</taxon>
        <taxon>Methanobacteriaceae</taxon>
        <taxon>Methanosphaera</taxon>
    </lineage>
</organism>
<keyword evidence="2" id="KW-0812">Transmembrane</keyword>
<sequence length="144" mass="15833">MKKSRLRLFKTTSLTISLIGIILILLTIGVVGYIIVTDVTNSVSTTVNSGSAYDNLTQLKSDYNNLSQKYSALNEQLGTHAENNVKTNYNEGKLKLSELNETINSIESDINKGASDKIISSEINQAKEDIKEAEEVYNNITASK</sequence>
<reference evidence="3 4" key="1">
    <citation type="submission" date="2017-05" db="EMBL/GenBank/DDBJ databases">
        <title>Host range expansion of the Methanosphaera genus to humans and monogastric animals involves recent and extensive reduction in genome content.</title>
        <authorList>
            <person name="Hoedt E.C."/>
            <person name="Volmer J.G."/>
            <person name="Parks D.H."/>
            <person name="Rosewarne C.P."/>
            <person name="Denman S.E."/>
            <person name="Mcsweeney C.S."/>
            <person name="O Cuiv P."/>
            <person name="Hugenholtz P."/>
            <person name="Tyson G.W."/>
            <person name="Morrison M."/>
        </authorList>
    </citation>
    <scope>NUCLEOTIDE SEQUENCE [LARGE SCALE GENOMIC DNA]</scope>
    <source>
        <strain evidence="3 4">PA5</strain>
    </source>
</reference>
<evidence type="ECO:0000313" key="3">
    <source>
        <dbReference type="EMBL" id="RAP03534.1"/>
    </source>
</evidence>
<feature type="transmembrane region" description="Helical" evidence="2">
    <location>
        <begin position="12"/>
        <end position="36"/>
    </location>
</feature>
<gene>
    <name evidence="3" type="ORF">CA615_01840</name>
</gene>
<proteinExistence type="predicted"/>
<dbReference type="GeneID" id="3855596"/>
<keyword evidence="1" id="KW-0175">Coiled coil</keyword>
<dbReference type="Proteomes" id="UP000248557">
    <property type="component" value="Unassembled WGS sequence"/>
</dbReference>
<keyword evidence="2" id="KW-0472">Membrane</keyword>
<feature type="coiled-coil region" evidence="1">
    <location>
        <begin position="56"/>
        <end position="143"/>
    </location>
</feature>
<dbReference type="EMBL" id="NGJK01000019">
    <property type="protein sequence ID" value="RAP03534.1"/>
    <property type="molecule type" value="Genomic_DNA"/>
</dbReference>
<dbReference type="RefSeq" id="WP_011405966.1">
    <property type="nucleotide sequence ID" value="NZ_CATZNA010000017.1"/>
</dbReference>
<dbReference type="AlphaFoldDB" id="A0A328Q362"/>
<evidence type="ECO:0000256" key="1">
    <source>
        <dbReference type="SAM" id="Coils"/>
    </source>
</evidence>
<name>A0A328Q362_9EURY</name>
<evidence type="ECO:0000313" key="4">
    <source>
        <dbReference type="Proteomes" id="UP000248557"/>
    </source>
</evidence>
<accession>A0A328Q362</accession>
<keyword evidence="2" id="KW-1133">Transmembrane helix</keyword>
<evidence type="ECO:0000256" key="2">
    <source>
        <dbReference type="SAM" id="Phobius"/>
    </source>
</evidence>
<protein>
    <submittedName>
        <fullName evidence="3">Uncharacterized protein</fullName>
    </submittedName>
</protein>